<dbReference type="EMBL" id="CP047219">
    <property type="protein sequence ID" value="QHD70598.1"/>
    <property type="molecule type" value="Genomic_DNA"/>
</dbReference>
<geneLocation type="plasmid" evidence="1">
    <name>unnamed1</name>
</geneLocation>
<dbReference type="Proteomes" id="UP000464086">
    <property type="component" value="Plasmid unnamed1"/>
</dbReference>
<reference evidence="1 2" key="1">
    <citation type="submission" date="2019-12" db="EMBL/GenBank/DDBJ databases">
        <title>Functional and genomic insights into the Sphingobium yanoikuyae YC-JY1, a bacterium efficiently degrading bisphenol A.</title>
        <authorList>
            <person name="Jia Y."/>
            <person name="Li X."/>
            <person name="Wang J."/>
            <person name="Eltoukhy A."/>
            <person name="Lamraoui I."/>
            <person name="Yan Y."/>
        </authorList>
    </citation>
    <scope>NUCLEOTIDE SEQUENCE [LARGE SCALE GENOMIC DNA]</scope>
    <source>
        <strain evidence="1 2">YC-JY1</strain>
        <plasmid evidence="1 2">unnamed1</plasmid>
    </source>
</reference>
<evidence type="ECO:0000313" key="1">
    <source>
        <dbReference type="EMBL" id="QHD70598.1"/>
    </source>
</evidence>
<protein>
    <submittedName>
        <fullName evidence="1">Uncharacterized protein</fullName>
    </submittedName>
</protein>
<dbReference type="AlphaFoldDB" id="A0A6P1GQ52"/>
<evidence type="ECO:0000313" key="2">
    <source>
        <dbReference type="Proteomes" id="UP000464086"/>
    </source>
</evidence>
<gene>
    <name evidence="1" type="ORF">GS397_26130</name>
</gene>
<name>A0A6P1GQ52_SPHYA</name>
<keyword evidence="1" id="KW-0614">Plasmid</keyword>
<organism evidence="1 2">
    <name type="scientific">Sphingobium yanoikuyae</name>
    <name type="common">Sphingomonas yanoikuyae</name>
    <dbReference type="NCBI Taxonomy" id="13690"/>
    <lineage>
        <taxon>Bacteria</taxon>
        <taxon>Pseudomonadati</taxon>
        <taxon>Pseudomonadota</taxon>
        <taxon>Alphaproteobacteria</taxon>
        <taxon>Sphingomonadales</taxon>
        <taxon>Sphingomonadaceae</taxon>
        <taxon>Sphingobium</taxon>
    </lineage>
</organism>
<proteinExistence type="predicted"/>
<sequence length="148" mass="16921">MIDQDDPLAGRWIKSATTSQQCKPAGDNRLRVNVSKRFYIAQFIGSSLNIYESAERVVHKKAGLSFVMFEGNRHQLRAPNDLGRIIDMALSKGVYVNIGGIVLDNKWRSKIELFPFIYITTKAALKNFQNEYGSERPPHPDRRKPKKK</sequence>
<dbReference type="RefSeq" id="WP_159368146.1">
    <property type="nucleotide sequence ID" value="NZ_CP047219.1"/>
</dbReference>
<accession>A0A6P1GQ52</accession>